<evidence type="ECO:0000256" key="13">
    <source>
        <dbReference type="HAMAP-Rule" id="MF_00113"/>
    </source>
</evidence>
<comment type="pathway">
    <text evidence="2 13">tRNA modification; tRNA-queuosine biosynthesis.</text>
</comment>
<evidence type="ECO:0000256" key="2">
    <source>
        <dbReference type="ARBA" id="ARBA00004691"/>
    </source>
</evidence>
<comment type="function">
    <text evidence="13">Transfers and isomerizes the ribose moiety from AdoMet to the 7-aminomethyl group of 7-deazaguanine (preQ1-tRNA) to give epoxyqueuosine (oQ-tRNA).</text>
</comment>
<dbReference type="GO" id="GO:0005737">
    <property type="term" value="C:cytoplasm"/>
    <property type="evidence" value="ECO:0007669"/>
    <property type="project" value="UniProtKB-SubCell"/>
</dbReference>
<evidence type="ECO:0000256" key="7">
    <source>
        <dbReference type="ARBA" id="ARBA00022785"/>
    </source>
</evidence>
<evidence type="ECO:0000256" key="8">
    <source>
        <dbReference type="ARBA" id="ARBA00052751"/>
    </source>
</evidence>
<keyword evidence="5 13" id="KW-0808">Transferase</keyword>
<dbReference type="FunFam" id="3.40.1780.10:FF:000001">
    <property type="entry name" value="S-adenosylmethionine:tRNA ribosyltransferase-isomerase"/>
    <property type="match status" value="1"/>
</dbReference>
<sequence length="359" mass="39984">MNNNSLTLPPLDNTLTLSDFDYELPEDLIAQSPAEQRNKSRLLRVDVQGHCHDHQFTELIDFVKPHDLLVFNNTKVIKARLFGHKSSGGKIEILIERLLDDQRALAHIKASKAPKLDSTLHFADDQFSAQVLGREDALYELVFSKPLLPLLEEFGATPLPPYITHTPDAEDDERYQTVYAKTPGAVAAPTAGLHFDNELLEQLRQKGINTTFVTLHVGAGTFQPVRTTAIKDHIMHAEWYEVGPEVVTAIQSARAAGGRVIAVGTTSVRALESAAQFGGTIEAMRCPLAHQGDTRLFITPGYQFKVVDALITNFHLPQSTLLMLVAALMGLDSMKKTYQHAIQQRYRFFSYGDAMFIDF</sequence>
<dbReference type="SUPFAM" id="SSF111337">
    <property type="entry name" value="QueA-like"/>
    <property type="match status" value="1"/>
</dbReference>
<evidence type="ECO:0000313" key="14">
    <source>
        <dbReference type="EMBL" id="SPY09047.1"/>
    </source>
</evidence>
<dbReference type="InterPro" id="IPR042119">
    <property type="entry name" value="QueA_dom2"/>
</dbReference>
<dbReference type="RefSeq" id="WP_052043547.1">
    <property type="nucleotide sequence ID" value="NZ_UATH01000001.1"/>
</dbReference>
<keyword evidence="7 13" id="KW-0671">Queuosine biosynthesis</keyword>
<evidence type="ECO:0000256" key="4">
    <source>
        <dbReference type="ARBA" id="ARBA00022490"/>
    </source>
</evidence>
<comment type="subunit">
    <text evidence="3 13">Monomer.</text>
</comment>
<proteinExistence type="inferred from homology"/>
<dbReference type="NCBIfam" id="TIGR00113">
    <property type="entry name" value="queA"/>
    <property type="match status" value="1"/>
</dbReference>
<dbReference type="Gene3D" id="2.40.10.240">
    <property type="entry name" value="QueA-like"/>
    <property type="match status" value="1"/>
</dbReference>
<reference evidence="14 15" key="1">
    <citation type="submission" date="2018-06" db="EMBL/GenBank/DDBJ databases">
        <authorList>
            <consortium name="Pathogen Informatics"/>
            <person name="Doyle S."/>
        </authorList>
    </citation>
    <scope>NUCLEOTIDE SEQUENCE [LARGE SCALE GENOMIC DNA]</scope>
    <source>
        <strain evidence="14 15">NCTC11009</strain>
    </source>
</reference>
<dbReference type="Gene3D" id="3.40.1780.10">
    <property type="entry name" value="QueA-like"/>
    <property type="match status" value="1"/>
</dbReference>
<evidence type="ECO:0000256" key="5">
    <source>
        <dbReference type="ARBA" id="ARBA00022679"/>
    </source>
</evidence>
<dbReference type="InterPro" id="IPR036100">
    <property type="entry name" value="QueA_sf"/>
</dbReference>
<evidence type="ECO:0000256" key="1">
    <source>
        <dbReference type="ARBA" id="ARBA00004496"/>
    </source>
</evidence>
<keyword evidence="14" id="KW-0413">Isomerase</keyword>
<accession>A0A2X1UPM2</accession>
<keyword evidence="6 13" id="KW-0949">S-adenosyl-L-methionine</keyword>
<dbReference type="AlphaFoldDB" id="A0A2X1UPM2"/>
<evidence type="ECO:0000256" key="6">
    <source>
        <dbReference type="ARBA" id="ARBA00022691"/>
    </source>
</evidence>
<dbReference type="GO" id="GO:0008616">
    <property type="term" value="P:tRNA queuosine(34) biosynthetic process"/>
    <property type="evidence" value="ECO:0007669"/>
    <property type="project" value="UniProtKB-UniRule"/>
</dbReference>
<dbReference type="EMBL" id="UATH01000001">
    <property type="protein sequence ID" value="SPY09047.1"/>
    <property type="molecule type" value="Genomic_DNA"/>
</dbReference>
<dbReference type="GO" id="GO:0051075">
    <property type="term" value="F:S-adenosylmethionine:tRNA ribosyltransferase-isomerase activity"/>
    <property type="evidence" value="ECO:0007669"/>
    <property type="project" value="UniProtKB-EC"/>
</dbReference>
<dbReference type="InterPro" id="IPR003699">
    <property type="entry name" value="QueA"/>
</dbReference>
<evidence type="ECO:0000256" key="3">
    <source>
        <dbReference type="ARBA" id="ARBA00011245"/>
    </source>
</evidence>
<dbReference type="Proteomes" id="UP000250242">
    <property type="component" value="Unassembled WGS sequence"/>
</dbReference>
<dbReference type="InterPro" id="IPR042118">
    <property type="entry name" value="QueA_dom1"/>
</dbReference>
<dbReference type="Pfam" id="PF02547">
    <property type="entry name" value="Queuosine_synth"/>
    <property type="match status" value="1"/>
</dbReference>
<dbReference type="HAMAP" id="MF_00113">
    <property type="entry name" value="QueA"/>
    <property type="match status" value="1"/>
</dbReference>
<dbReference type="NCBIfam" id="NF001140">
    <property type="entry name" value="PRK00147.1"/>
    <property type="match status" value="1"/>
</dbReference>
<dbReference type="PANTHER" id="PTHR30307:SF0">
    <property type="entry name" value="S-ADENOSYLMETHIONINE:TRNA RIBOSYLTRANSFERASE-ISOMERASE"/>
    <property type="match status" value="1"/>
</dbReference>
<protein>
    <recommendedName>
        <fullName evidence="11 13">S-adenosylmethionine:tRNA ribosyltransferase-isomerase</fullName>
        <ecNumber evidence="10 13">2.4.99.17</ecNumber>
    </recommendedName>
    <alternativeName>
        <fullName evidence="12 13">Queuosine biosynthesis protein QueA</fullName>
    </alternativeName>
</protein>
<dbReference type="PANTHER" id="PTHR30307">
    <property type="entry name" value="S-ADENOSYLMETHIONINE:TRNA RIBOSYLTRANSFERASE-ISOMERASE"/>
    <property type="match status" value="1"/>
</dbReference>
<keyword evidence="4 13" id="KW-0963">Cytoplasm</keyword>
<organism evidence="14 15">
    <name type="scientific">Oligella urethralis</name>
    <dbReference type="NCBI Taxonomy" id="90245"/>
    <lineage>
        <taxon>Bacteria</taxon>
        <taxon>Pseudomonadati</taxon>
        <taxon>Pseudomonadota</taxon>
        <taxon>Betaproteobacteria</taxon>
        <taxon>Burkholderiales</taxon>
        <taxon>Alcaligenaceae</taxon>
        <taxon>Oligella</taxon>
    </lineage>
</organism>
<evidence type="ECO:0000256" key="9">
    <source>
        <dbReference type="ARBA" id="ARBA00061210"/>
    </source>
</evidence>
<evidence type="ECO:0000313" key="15">
    <source>
        <dbReference type="Proteomes" id="UP000250242"/>
    </source>
</evidence>
<comment type="subcellular location">
    <subcellularLocation>
        <location evidence="1 13">Cytoplasm</location>
    </subcellularLocation>
</comment>
<evidence type="ECO:0000256" key="10">
    <source>
        <dbReference type="ARBA" id="ARBA00066503"/>
    </source>
</evidence>
<dbReference type="UniPathway" id="UPA00392"/>
<comment type="similarity">
    <text evidence="9 13">Belongs to the QueA family.</text>
</comment>
<evidence type="ECO:0000256" key="11">
    <source>
        <dbReference type="ARBA" id="ARBA00069325"/>
    </source>
</evidence>
<evidence type="ECO:0000256" key="12">
    <source>
        <dbReference type="ARBA" id="ARBA00076160"/>
    </source>
</evidence>
<comment type="catalytic activity">
    <reaction evidence="8 13">
        <text>7-aminomethyl-7-carbaguanosine(34) in tRNA + S-adenosyl-L-methionine = epoxyqueuosine(34) in tRNA + adenine + L-methionine + 2 H(+)</text>
        <dbReference type="Rhea" id="RHEA:32155"/>
        <dbReference type="Rhea" id="RHEA-COMP:10342"/>
        <dbReference type="Rhea" id="RHEA-COMP:18582"/>
        <dbReference type="ChEBI" id="CHEBI:15378"/>
        <dbReference type="ChEBI" id="CHEBI:16708"/>
        <dbReference type="ChEBI" id="CHEBI:57844"/>
        <dbReference type="ChEBI" id="CHEBI:59789"/>
        <dbReference type="ChEBI" id="CHEBI:82833"/>
        <dbReference type="ChEBI" id="CHEBI:194443"/>
        <dbReference type="EC" id="2.4.99.17"/>
    </reaction>
</comment>
<dbReference type="EC" id="2.4.99.17" evidence="10 13"/>
<gene>
    <name evidence="13 14" type="primary">queA</name>
    <name evidence="14" type="ORF">NCTC11009_02295</name>
</gene>
<name>A0A2X1UPM2_9BURK</name>